<accession>A0ABX0G8A7</accession>
<dbReference type="Pfam" id="PF12086">
    <property type="entry name" value="DUF3563"/>
    <property type="match status" value="1"/>
</dbReference>
<reference evidence="1 2" key="1">
    <citation type="journal article" date="2022" name="Microorganisms">
        <title>Genome Sequence and Characterization of a Xanthorhodopsin-Containing, Aerobic Anoxygenic Phototrophic Rhodobacter Species, Isolated from Mesophilic Conditions at Yellowstone National Park.</title>
        <authorList>
            <person name="Kyndt J.A."/>
            <person name="Robertson S."/>
            <person name="Shoffstall I.B."/>
            <person name="Ramaley R.F."/>
            <person name="Meyer T.E."/>
        </authorList>
    </citation>
    <scope>NUCLEOTIDE SEQUENCE [LARGE SCALE GENOMIC DNA]</scope>
    <source>
        <strain evidence="1 2">M37P</strain>
    </source>
</reference>
<proteinExistence type="predicted"/>
<evidence type="ECO:0000313" key="1">
    <source>
        <dbReference type="EMBL" id="NHB77088.1"/>
    </source>
</evidence>
<protein>
    <submittedName>
        <fullName evidence="1">DUF3563 domain-containing protein</fullName>
    </submittedName>
</protein>
<sequence>MFNLLKTLFPTQAPGALTRRELAYLEGAVSRIDLERREREIDRGLFRHPHPYY</sequence>
<keyword evidence="2" id="KW-1185">Reference proteome</keyword>
<evidence type="ECO:0000313" key="2">
    <source>
        <dbReference type="Proteomes" id="UP001515660"/>
    </source>
</evidence>
<name>A0ABX0G8A7_9RHOB</name>
<gene>
    <name evidence="1" type="ORF">G8O29_10090</name>
</gene>
<comment type="caution">
    <text evidence="1">The sequence shown here is derived from an EMBL/GenBank/DDBJ whole genome shotgun (WGS) entry which is preliminary data.</text>
</comment>
<organism evidence="1 2">
    <name type="scientific">Rhodobacter calidifons</name>
    <dbReference type="NCBI Taxonomy" id="2715277"/>
    <lineage>
        <taxon>Bacteria</taxon>
        <taxon>Pseudomonadati</taxon>
        <taxon>Pseudomonadota</taxon>
        <taxon>Alphaproteobacteria</taxon>
        <taxon>Rhodobacterales</taxon>
        <taxon>Rhodobacter group</taxon>
        <taxon>Rhodobacter</taxon>
    </lineage>
</organism>
<dbReference type="InterPro" id="IPR021946">
    <property type="entry name" value="DUF3563"/>
</dbReference>
<dbReference type="RefSeq" id="WP_166403112.1">
    <property type="nucleotide sequence ID" value="NZ_JAANHS010000006.1"/>
</dbReference>
<dbReference type="EMBL" id="JAANHS010000006">
    <property type="protein sequence ID" value="NHB77088.1"/>
    <property type="molecule type" value="Genomic_DNA"/>
</dbReference>
<dbReference type="Proteomes" id="UP001515660">
    <property type="component" value="Unassembled WGS sequence"/>
</dbReference>